<protein>
    <recommendedName>
        <fullName evidence="1">EAL domain-containing protein</fullName>
    </recommendedName>
</protein>
<dbReference type="PROSITE" id="PS50883">
    <property type="entry name" value="EAL"/>
    <property type="match status" value="1"/>
</dbReference>
<dbReference type="PANTHER" id="PTHR33121:SF70">
    <property type="entry name" value="SIGNALING PROTEIN YKOW"/>
    <property type="match status" value="1"/>
</dbReference>
<dbReference type="InterPro" id="IPR035919">
    <property type="entry name" value="EAL_sf"/>
</dbReference>
<sequence length="102" mass="11100">MSSLSATLEATGLSATSLELELTEGILMNDTDAAIDTLHALREMGISVAIDDFGTGFSSLSYLRHLPVDKVKLTAVLSTILPIIVRMPLLFRALWHLLTTWS</sequence>
<organism evidence="2 3">
    <name type="scientific">Vreelandella olivaria</name>
    <dbReference type="NCBI Taxonomy" id="390919"/>
    <lineage>
        <taxon>Bacteria</taxon>
        <taxon>Pseudomonadati</taxon>
        <taxon>Pseudomonadota</taxon>
        <taxon>Gammaproteobacteria</taxon>
        <taxon>Oceanospirillales</taxon>
        <taxon>Halomonadaceae</taxon>
        <taxon>Vreelandella</taxon>
    </lineage>
</organism>
<dbReference type="Proteomes" id="UP000289555">
    <property type="component" value="Chromosome"/>
</dbReference>
<dbReference type="Gene3D" id="3.20.20.450">
    <property type="entry name" value="EAL domain"/>
    <property type="match status" value="1"/>
</dbReference>
<name>A0ABN5X1J4_9GAMM</name>
<feature type="domain" description="EAL" evidence="1">
    <location>
        <begin position="1"/>
        <end position="102"/>
    </location>
</feature>
<keyword evidence="3" id="KW-1185">Reference proteome</keyword>
<evidence type="ECO:0000313" key="3">
    <source>
        <dbReference type="Proteomes" id="UP000289555"/>
    </source>
</evidence>
<dbReference type="EMBL" id="AP019416">
    <property type="protein sequence ID" value="BBI51952.1"/>
    <property type="molecule type" value="Genomic_DNA"/>
</dbReference>
<dbReference type="InterPro" id="IPR050706">
    <property type="entry name" value="Cyclic-di-GMP_PDE-like"/>
</dbReference>
<dbReference type="CDD" id="cd01948">
    <property type="entry name" value="EAL"/>
    <property type="match status" value="1"/>
</dbReference>
<gene>
    <name evidence="2" type="ORF">HORIV_43730</name>
</gene>
<proteinExistence type="predicted"/>
<accession>A0ABN5X1J4</accession>
<evidence type="ECO:0000259" key="1">
    <source>
        <dbReference type="PROSITE" id="PS50883"/>
    </source>
</evidence>
<dbReference type="SUPFAM" id="SSF141868">
    <property type="entry name" value="EAL domain-like"/>
    <property type="match status" value="1"/>
</dbReference>
<dbReference type="PANTHER" id="PTHR33121">
    <property type="entry name" value="CYCLIC DI-GMP PHOSPHODIESTERASE PDEF"/>
    <property type="match status" value="1"/>
</dbReference>
<reference evidence="3" key="1">
    <citation type="journal article" date="2019" name="Microbiol. Resour. Announc.">
        <title>Complete Genome Sequence of Halomonas olivaria, a Moderately Halophilic Bacterium Isolated from Olive Processing Effluents, Obtained by Nanopore Sequencing.</title>
        <authorList>
            <person name="Nagata S."/>
            <person name="Ii K.M."/>
            <person name="Tsukimi T."/>
            <person name="Miura M.C."/>
            <person name="Galipon J."/>
            <person name="Arakawa K."/>
        </authorList>
    </citation>
    <scope>NUCLEOTIDE SEQUENCE [LARGE SCALE GENOMIC DNA]</scope>
    <source>
        <strain evidence="3">TYRC17</strain>
    </source>
</reference>
<dbReference type="Pfam" id="PF00563">
    <property type="entry name" value="EAL"/>
    <property type="match status" value="1"/>
</dbReference>
<dbReference type="InterPro" id="IPR001633">
    <property type="entry name" value="EAL_dom"/>
</dbReference>
<evidence type="ECO:0000313" key="2">
    <source>
        <dbReference type="EMBL" id="BBI51952.1"/>
    </source>
</evidence>